<keyword evidence="2" id="KW-0479">Metal-binding</keyword>
<dbReference type="RefSeq" id="XP_033780982.1">
    <property type="nucleotide sequence ID" value="XM_033925091.1"/>
</dbReference>
<dbReference type="InterPro" id="IPR001132">
    <property type="entry name" value="SMAD_dom_Dwarfin-type"/>
</dbReference>
<dbReference type="InterPro" id="IPR017855">
    <property type="entry name" value="SMAD-like_dom_sf"/>
</dbReference>
<evidence type="ECO:0000256" key="1">
    <source>
        <dbReference type="ARBA" id="ARBA00005545"/>
    </source>
</evidence>
<evidence type="ECO:0000256" key="6">
    <source>
        <dbReference type="ARBA" id="ARBA00023242"/>
    </source>
</evidence>
<dbReference type="InterPro" id="IPR003619">
    <property type="entry name" value="MAD_homology1_Dwarfin-type"/>
</dbReference>
<dbReference type="KEGG" id="gsh:117350651"/>
<dbReference type="Proteomes" id="UP000515159">
    <property type="component" value="Chromosome 16"/>
</dbReference>
<keyword evidence="6 7" id="KW-0539">Nucleus</keyword>
<dbReference type="PROSITE" id="PS51075">
    <property type="entry name" value="MH1"/>
    <property type="match status" value="1"/>
</dbReference>
<protein>
    <recommendedName>
        <fullName evidence="7">Mothers against decapentaplegic homolog</fullName>
        <shortName evidence="7">MAD homolog</shortName>
        <shortName evidence="7">Mothers against DPP homolog</shortName>
    </recommendedName>
    <alternativeName>
        <fullName evidence="7">SMAD family member</fullName>
    </alternativeName>
</protein>
<dbReference type="PANTHER" id="PTHR13703:SF67">
    <property type="entry name" value="MOTHERS AGAINST DECAPENTAPLEGIC HOMOLOG"/>
    <property type="match status" value="1"/>
</dbReference>
<evidence type="ECO:0000256" key="5">
    <source>
        <dbReference type="ARBA" id="ARBA00023163"/>
    </source>
</evidence>
<accession>A0A6P8Q1N6</accession>
<dbReference type="SUPFAM" id="SSF56366">
    <property type="entry name" value="SMAD MH1 domain"/>
    <property type="match status" value="1"/>
</dbReference>
<dbReference type="GO" id="GO:0070411">
    <property type="term" value="F:I-SMAD binding"/>
    <property type="evidence" value="ECO:0007669"/>
    <property type="project" value="TreeGrafter"/>
</dbReference>
<dbReference type="Gene3D" id="3.90.520.10">
    <property type="entry name" value="SMAD MH1 domain"/>
    <property type="match status" value="1"/>
</dbReference>
<dbReference type="InterPro" id="IPR036578">
    <property type="entry name" value="SMAD_MH1_sf"/>
</dbReference>
<keyword evidence="3" id="KW-0862">Zinc</keyword>
<dbReference type="Gene3D" id="2.60.200.10">
    <property type="match status" value="1"/>
</dbReference>
<reference evidence="11 12" key="1">
    <citation type="submission" date="2025-04" db="UniProtKB">
        <authorList>
            <consortium name="RefSeq"/>
        </authorList>
    </citation>
    <scope>IDENTIFICATION</scope>
</reference>
<feature type="domain" description="MH2" evidence="9">
    <location>
        <begin position="197"/>
        <end position="367"/>
    </location>
</feature>
<organism evidence="10 12">
    <name type="scientific">Geotrypetes seraphini</name>
    <name type="common">Gaboon caecilian</name>
    <name type="synonym">Caecilia seraphini</name>
    <dbReference type="NCBI Taxonomy" id="260995"/>
    <lineage>
        <taxon>Eukaryota</taxon>
        <taxon>Metazoa</taxon>
        <taxon>Chordata</taxon>
        <taxon>Craniata</taxon>
        <taxon>Vertebrata</taxon>
        <taxon>Euteleostomi</taxon>
        <taxon>Amphibia</taxon>
        <taxon>Gymnophiona</taxon>
        <taxon>Geotrypetes</taxon>
    </lineage>
</organism>
<dbReference type="GeneID" id="117350651"/>
<dbReference type="GO" id="GO:0005737">
    <property type="term" value="C:cytoplasm"/>
    <property type="evidence" value="ECO:0007669"/>
    <property type="project" value="UniProtKB-SubCell"/>
</dbReference>
<evidence type="ECO:0000259" key="9">
    <source>
        <dbReference type="PROSITE" id="PS51076"/>
    </source>
</evidence>
<dbReference type="PROSITE" id="PS51076">
    <property type="entry name" value="MH2"/>
    <property type="match status" value="1"/>
</dbReference>
<dbReference type="Pfam" id="PF03166">
    <property type="entry name" value="MH2"/>
    <property type="match status" value="1"/>
</dbReference>
<dbReference type="InterPro" id="IPR013019">
    <property type="entry name" value="MAD_homology_MH1"/>
</dbReference>
<dbReference type="GO" id="GO:0071144">
    <property type="term" value="C:heteromeric SMAD protein complex"/>
    <property type="evidence" value="ECO:0007669"/>
    <property type="project" value="TreeGrafter"/>
</dbReference>
<dbReference type="InterPro" id="IPR013790">
    <property type="entry name" value="Dwarfin"/>
</dbReference>
<dbReference type="InterPro" id="IPR008984">
    <property type="entry name" value="SMAD_FHA_dom_sf"/>
</dbReference>
<proteinExistence type="inferred from homology"/>
<dbReference type="SUPFAM" id="SSF49879">
    <property type="entry name" value="SMAD/FHA domain"/>
    <property type="match status" value="1"/>
</dbReference>
<evidence type="ECO:0000313" key="11">
    <source>
        <dbReference type="RefSeq" id="XP_033780982.1"/>
    </source>
</evidence>
<gene>
    <name evidence="11 12" type="primary">LOC117350651</name>
</gene>
<keyword evidence="7" id="KW-0963">Cytoplasm</keyword>
<dbReference type="FunFam" id="2.60.200.10:FF:000004">
    <property type="entry name" value="Mothers against decapentaplegic homolog"/>
    <property type="match status" value="1"/>
</dbReference>
<dbReference type="SMART" id="SM00523">
    <property type="entry name" value="DWA"/>
    <property type="match status" value="1"/>
</dbReference>
<dbReference type="Pfam" id="PF03165">
    <property type="entry name" value="MH1"/>
    <property type="match status" value="1"/>
</dbReference>
<evidence type="ECO:0000256" key="4">
    <source>
        <dbReference type="ARBA" id="ARBA00023015"/>
    </source>
</evidence>
<evidence type="ECO:0000259" key="8">
    <source>
        <dbReference type="PROSITE" id="PS51075"/>
    </source>
</evidence>
<dbReference type="AlphaFoldDB" id="A0A6P8Q1N6"/>
<dbReference type="GO" id="GO:0060395">
    <property type="term" value="P:SMAD protein signal transduction"/>
    <property type="evidence" value="ECO:0007669"/>
    <property type="project" value="TreeGrafter"/>
</dbReference>
<dbReference type="GO" id="GO:0006357">
    <property type="term" value="P:regulation of transcription by RNA polymerase II"/>
    <property type="evidence" value="ECO:0007669"/>
    <property type="project" value="TreeGrafter"/>
</dbReference>
<evidence type="ECO:0000256" key="7">
    <source>
        <dbReference type="RuleBase" id="RU361195"/>
    </source>
</evidence>
<evidence type="ECO:0000256" key="3">
    <source>
        <dbReference type="ARBA" id="ARBA00022833"/>
    </source>
</evidence>
<dbReference type="GO" id="GO:0009653">
    <property type="term" value="P:anatomical structure morphogenesis"/>
    <property type="evidence" value="ECO:0007669"/>
    <property type="project" value="TreeGrafter"/>
</dbReference>
<name>A0A6P8Q1N6_GEOSA</name>
<dbReference type="PANTHER" id="PTHR13703">
    <property type="entry name" value="SMAD"/>
    <property type="match status" value="1"/>
</dbReference>
<evidence type="ECO:0000313" key="10">
    <source>
        <dbReference type="Proteomes" id="UP000515159"/>
    </source>
</evidence>
<evidence type="ECO:0000313" key="12">
    <source>
        <dbReference type="RefSeq" id="XP_033780983.1"/>
    </source>
</evidence>
<dbReference type="GO" id="GO:0030154">
    <property type="term" value="P:cell differentiation"/>
    <property type="evidence" value="ECO:0007669"/>
    <property type="project" value="TreeGrafter"/>
</dbReference>
<comment type="subcellular location">
    <subcellularLocation>
        <location evidence="7">Cytoplasm</location>
    </subcellularLocation>
    <subcellularLocation>
        <location evidence="7">Nucleus</location>
    </subcellularLocation>
</comment>
<keyword evidence="5 7" id="KW-0804">Transcription</keyword>
<keyword evidence="10" id="KW-1185">Reference proteome</keyword>
<evidence type="ECO:0000256" key="2">
    <source>
        <dbReference type="ARBA" id="ARBA00022723"/>
    </source>
</evidence>
<keyword evidence="4 7" id="KW-0805">Transcription regulation</keyword>
<comment type="similarity">
    <text evidence="1 7">Belongs to the dwarfin/SMAD family.</text>
</comment>
<dbReference type="SMART" id="SM00524">
    <property type="entry name" value="DWB"/>
    <property type="match status" value="1"/>
</dbReference>
<sequence>MFRSRRSCFVRRLWRHRCGGSQSVSFTRGQIDGSPNPEESLNTAKVTAHSLFRRLKDEQLQVLAEVVESKGARDSSCILVPQPKQALAPHLVLCRLYRWPDLKHAQELKRLCYCEVFWRRGTEGSSSCCNPYHFSRLCTPESPPPPYRKLAALDYSWPELGKRLYARESAKPSNCNNSSWDWHDTTLSRTSIKDGYWCKLAYWEHRTRVGCLHAVYESSVNIFCDLPQGSGFCLGQLSSERCSEAVRRTRGKIGQGLLLSLEKDGVWAYNRSEHPIFVNSPTLAPPGSRTLSVHKVLPGYSMKIFDSERPVIAGSPSVLGDGPWDPNSIRISFAKGWGPYYSRQFITSCPCWLEILLNCPRRAVLSP</sequence>
<dbReference type="GO" id="GO:0046872">
    <property type="term" value="F:metal ion binding"/>
    <property type="evidence" value="ECO:0007669"/>
    <property type="project" value="UniProtKB-KW"/>
</dbReference>
<dbReference type="GO" id="GO:0140416">
    <property type="term" value="F:transcription regulator inhibitor activity"/>
    <property type="evidence" value="ECO:0007669"/>
    <property type="project" value="TreeGrafter"/>
</dbReference>
<dbReference type="OrthoDB" id="5946219at2759"/>
<dbReference type="RefSeq" id="XP_033780983.1">
    <property type="nucleotide sequence ID" value="XM_033925092.1"/>
</dbReference>
<feature type="domain" description="MH1" evidence="8">
    <location>
        <begin position="8"/>
        <end position="143"/>
    </location>
</feature>